<dbReference type="GO" id="GO:0006627">
    <property type="term" value="P:protein processing involved in protein targeting to mitochondrion"/>
    <property type="evidence" value="ECO:0007669"/>
    <property type="project" value="TreeGrafter"/>
</dbReference>
<reference evidence="10" key="1">
    <citation type="journal article" date="2023" name="Commun. Biol.">
        <title>Genome analysis of Parmales, the sister group of diatoms, reveals the evolutionary specialization of diatoms from phago-mixotrophs to photoautotrophs.</title>
        <authorList>
            <person name="Ban H."/>
            <person name="Sato S."/>
            <person name="Yoshikawa S."/>
            <person name="Yamada K."/>
            <person name="Nakamura Y."/>
            <person name="Ichinomiya M."/>
            <person name="Sato N."/>
            <person name="Blanc-Mathieu R."/>
            <person name="Endo H."/>
            <person name="Kuwata A."/>
            <person name="Ogata H."/>
        </authorList>
    </citation>
    <scope>NUCLEOTIDE SEQUENCE [LARGE SCALE GENOMIC DNA]</scope>
    <source>
        <strain evidence="10">NIES 3700</strain>
    </source>
</reference>
<sequence length="149" mass="16185">MPRTSLFTTPLPPLLLFLATLQLLPYTTTLLLGPSMLPTIPITGSLAIIDKTKWSKGDVVICKNANPMNPGLVCKRIHGVEGDTIKSRGVDKKVTKGKVWLLGDNPSNSLDSRSYGGVESGLVVGRVLGILSLRGWKGMERRNFDGDKR</sequence>
<evidence type="ECO:0000256" key="3">
    <source>
        <dbReference type="ARBA" id="ARBA00022801"/>
    </source>
</evidence>
<keyword evidence="5" id="KW-0472">Membrane</keyword>
<evidence type="ECO:0000256" key="1">
    <source>
        <dbReference type="ARBA" id="ARBA00004273"/>
    </source>
</evidence>
<dbReference type="GO" id="GO:0004252">
    <property type="term" value="F:serine-type endopeptidase activity"/>
    <property type="evidence" value="ECO:0007669"/>
    <property type="project" value="InterPro"/>
</dbReference>
<dbReference type="InterPro" id="IPR000223">
    <property type="entry name" value="Pept_S26A_signal_pept_1"/>
</dbReference>
<evidence type="ECO:0000256" key="4">
    <source>
        <dbReference type="ARBA" id="ARBA00023128"/>
    </source>
</evidence>
<dbReference type="Proteomes" id="UP001165122">
    <property type="component" value="Unassembled WGS sequence"/>
</dbReference>
<evidence type="ECO:0000259" key="8">
    <source>
        <dbReference type="Pfam" id="PF10502"/>
    </source>
</evidence>
<organism evidence="9 10">
    <name type="scientific">Triparma laevis f. longispina</name>
    <dbReference type="NCBI Taxonomy" id="1714387"/>
    <lineage>
        <taxon>Eukaryota</taxon>
        <taxon>Sar</taxon>
        <taxon>Stramenopiles</taxon>
        <taxon>Ochrophyta</taxon>
        <taxon>Bolidophyceae</taxon>
        <taxon>Parmales</taxon>
        <taxon>Triparmaceae</taxon>
        <taxon>Triparma</taxon>
    </lineage>
</organism>
<gene>
    <name evidence="9" type="ORF">TrLO_g7234</name>
</gene>
<comment type="subcellular location">
    <subcellularLocation>
        <location evidence="1">Mitochondrion inner membrane</location>
    </subcellularLocation>
</comment>
<feature type="active site" evidence="7">
    <location>
        <position position="75"/>
    </location>
</feature>
<dbReference type="InterPro" id="IPR052064">
    <property type="entry name" value="Mito_IMP1_subunit"/>
</dbReference>
<evidence type="ECO:0000256" key="5">
    <source>
        <dbReference type="ARBA" id="ARBA00023136"/>
    </source>
</evidence>
<evidence type="ECO:0000256" key="2">
    <source>
        <dbReference type="ARBA" id="ARBA00022792"/>
    </source>
</evidence>
<dbReference type="InterPro" id="IPR036286">
    <property type="entry name" value="LexA/Signal_pep-like_sf"/>
</dbReference>
<keyword evidence="3" id="KW-0378">Hydrolase</keyword>
<dbReference type="PRINTS" id="PR00727">
    <property type="entry name" value="LEADERPTASE"/>
</dbReference>
<proteinExistence type="inferred from homology"/>
<dbReference type="GO" id="GO:0006465">
    <property type="term" value="P:signal peptide processing"/>
    <property type="evidence" value="ECO:0007669"/>
    <property type="project" value="InterPro"/>
</dbReference>
<dbReference type="PANTHER" id="PTHR12383">
    <property type="entry name" value="PROTEASE FAMILY S26 MITOCHONDRIAL INNER MEMBRANE PROTEASE-RELATED"/>
    <property type="match status" value="1"/>
</dbReference>
<protein>
    <recommendedName>
        <fullName evidence="8">Peptidase S26 domain-containing protein</fullName>
    </recommendedName>
</protein>
<keyword evidence="4" id="KW-0496">Mitochondrion</keyword>
<dbReference type="Pfam" id="PF10502">
    <property type="entry name" value="Peptidase_S26"/>
    <property type="match status" value="1"/>
</dbReference>
<dbReference type="CDD" id="cd06530">
    <property type="entry name" value="S26_SPase_I"/>
    <property type="match status" value="1"/>
</dbReference>
<feature type="active site" evidence="7">
    <location>
        <position position="35"/>
    </location>
</feature>
<feature type="domain" description="Peptidase S26" evidence="8">
    <location>
        <begin position="92"/>
        <end position="128"/>
    </location>
</feature>
<dbReference type="GO" id="GO:0042720">
    <property type="term" value="C:mitochondrial inner membrane peptidase complex"/>
    <property type="evidence" value="ECO:0007669"/>
    <property type="project" value="TreeGrafter"/>
</dbReference>
<dbReference type="AlphaFoldDB" id="A0A9W7DS61"/>
<dbReference type="PANTHER" id="PTHR12383:SF16">
    <property type="entry name" value="MITOCHONDRIAL INNER MEMBRANE PROTEASE SUBUNIT 1"/>
    <property type="match status" value="1"/>
</dbReference>
<keyword evidence="2" id="KW-0999">Mitochondrion inner membrane</keyword>
<evidence type="ECO:0000256" key="7">
    <source>
        <dbReference type="PIRSR" id="PIRSR600223-1"/>
    </source>
</evidence>
<evidence type="ECO:0000313" key="9">
    <source>
        <dbReference type="EMBL" id="GMH52310.1"/>
    </source>
</evidence>
<dbReference type="Gene3D" id="2.10.109.10">
    <property type="entry name" value="Umud Fragment, subunit A"/>
    <property type="match status" value="2"/>
</dbReference>
<dbReference type="OrthoDB" id="308440at2759"/>
<accession>A0A9W7DS61</accession>
<comment type="similarity">
    <text evidence="6">Belongs to the peptidase S26 family. IMP1 subfamily.</text>
</comment>
<evidence type="ECO:0000313" key="10">
    <source>
        <dbReference type="Proteomes" id="UP001165122"/>
    </source>
</evidence>
<keyword evidence="10" id="KW-1185">Reference proteome</keyword>
<dbReference type="EMBL" id="BRXW01000416">
    <property type="protein sequence ID" value="GMH52310.1"/>
    <property type="molecule type" value="Genomic_DNA"/>
</dbReference>
<name>A0A9W7DS61_9STRA</name>
<comment type="caution">
    <text evidence="9">The sequence shown here is derived from an EMBL/GenBank/DDBJ whole genome shotgun (WGS) entry which is preliminary data.</text>
</comment>
<evidence type="ECO:0000256" key="6">
    <source>
        <dbReference type="ARBA" id="ARBA00038445"/>
    </source>
</evidence>
<dbReference type="SUPFAM" id="SSF51306">
    <property type="entry name" value="LexA/Signal peptidase"/>
    <property type="match status" value="1"/>
</dbReference>
<dbReference type="InterPro" id="IPR019533">
    <property type="entry name" value="Peptidase_S26"/>
</dbReference>